<dbReference type="SUPFAM" id="SSF51679">
    <property type="entry name" value="Bacterial luciferase-like"/>
    <property type="match status" value="1"/>
</dbReference>
<dbReference type="InterPro" id="IPR011251">
    <property type="entry name" value="Luciferase-like_dom"/>
</dbReference>
<comment type="caution">
    <text evidence="6">The sequence shown here is derived from an EMBL/GenBank/DDBJ whole genome shotgun (WGS) entry which is preliminary data.</text>
</comment>
<keyword evidence="4" id="KW-0503">Monooxygenase</keyword>
<dbReference type="AlphaFoldDB" id="A0A8E1W5I2"/>
<evidence type="ECO:0000259" key="5">
    <source>
        <dbReference type="Pfam" id="PF00296"/>
    </source>
</evidence>
<reference evidence="6 7" key="1">
    <citation type="submission" date="2020-08" db="EMBL/GenBank/DDBJ databases">
        <title>Amycolatopsis echigonensis JCM 21831.</title>
        <authorList>
            <person name="Tedsree N."/>
            <person name="Kuncharoen N."/>
            <person name="Likhitwitayawuid K."/>
            <person name="Tanasupawat S."/>
        </authorList>
    </citation>
    <scope>NUCLEOTIDE SEQUENCE [LARGE SCALE GENOMIC DNA]</scope>
    <source>
        <strain evidence="6 7">JCM 21831</strain>
    </source>
</reference>
<dbReference type="InterPro" id="IPR050766">
    <property type="entry name" value="Bact_Lucif_Oxidored"/>
</dbReference>
<evidence type="ECO:0000256" key="4">
    <source>
        <dbReference type="ARBA" id="ARBA00023033"/>
    </source>
</evidence>
<evidence type="ECO:0000256" key="3">
    <source>
        <dbReference type="ARBA" id="ARBA00023002"/>
    </source>
</evidence>
<dbReference type="Proteomes" id="UP000550260">
    <property type="component" value="Unassembled WGS sequence"/>
</dbReference>
<protein>
    <submittedName>
        <fullName evidence="6">LLM class flavin-dependent oxidoreductase</fullName>
    </submittedName>
</protein>
<dbReference type="GO" id="GO:0005829">
    <property type="term" value="C:cytosol"/>
    <property type="evidence" value="ECO:0007669"/>
    <property type="project" value="TreeGrafter"/>
</dbReference>
<name>A0A8E1W5I2_9PSEU</name>
<proteinExistence type="inferred from homology"/>
<comment type="similarity">
    <text evidence="1">Belongs to the bacterial luciferase oxidoreductase family.</text>
</comment>
<evidence type="ECO:0000256" key="2">
    <source>
        <dbReference type="ARBA" id="ARBA00022630"/>
    </source>
</evidence>
<dbReference type="EMBL" id="JACJHR010000072">
    <property type="protein sequence ID" value="MBB2504431.1"/>
    <property type="molecule type" value="Genomic_DNA"/>
</dbReference>
<feature type="domain" description="Luciferase-like" evidence="5">
    <location>
        <begin position="1"/>
        <end position="310"/>
    </location>
</feature>
<evidence type="ECO:0000256" key="1">
    <source>
        <dbReference type="ARBA" id="ARBA00010426"/>
    </source>
</evidence>
<accession>A0A8E1W5I2</accession>
<evidence type="ECO:0000313" key="6">
    <source>
        <dbReference type="EMBL" id="MBB2504431.1"/>
    </source>
</evidence>
<dbReference type="Gene3D" id="3.20.20.30">
    <property type="entry name" value="Luciferase-like domain"/>
    <property type="match status" value="1"/>
</dbReference>
<dbReference type="Pfam" id="PF00296">
    <property type="entry name" value="Bac_luciferase"/>
    <property type="match status" value="1"/>
</dbReference>
<sequence length="353" mass="39210">MKFAMFQTPFMRPARSPREVFDWAVTQAEECDRAGFTEYWIGEHATMTYESIPNPELVIAAAARGTENIKLCPGAHLLPYHHPGTLAVQVSWLTHVTQGRYILGIGAGAYPSDGAIRGLKDLSENHRMTVEALDIMQRVWKAEPFHFEGEYWKAGYPERADGHEWRDIRPFGGKVDIAMAGLSPNSPTLKFAGRNGYLSLSVYAGEAAITNHWETYENAAREAGLSADRSDLHVVRDVLVADTDAEARKLAVEGGLGQAWLNYLLPVYKRFGLLQAMLPDHDVNDVDVDTLLDHVWIVGSPDTVADKLGAICDRTGGWGTTMVYGHDYTENPEPWNRSLELLTSEVAPKLQEA</sequence>
<evidence type="ECO:0000313" key="7">
    <source>
        <dbReference type="Proteomes" id="UP000550260"/>
    </source>
</evidence>
<dbReference type="RefSeq" id="WP_183126343.1">
    <property type="nucleotide sequence ID" value="NZ_JACJHR010000072.1"/>
</dbReference>
<keyword evidence="2" id="KW-0285">Flavoprotein</keyword>
<dbReference type="PANTHER" id="PTHR30137">
    <property type="entry name" value="LUCIFERASE-LIKE MONOOXYGENASE"/>
    <property type="match status" value="1"/>
</dbReference>
<dbReference type="GO" id="GO:0004497">
    <property type="term" value="F:monooxygenase activity"/>
    <property type="evidence" value="ECO:0007669"/>
    <property type="project" value="UniProtKB-KW"/>
</dbReference>
<dbReference type="GO" id="GO:0016705">
    <property type="term" value="F:oxidoreductase activity, acting on paired donors, with incorporation or reduction of molecular oxygen"/>
    <property type="evidence" value="ECO:0007669"/>
    <property type="project" value="InterPro"/>
</dbReference>
<dbReference type="InterPro" id="IPR036661">
    <property type="entry name" value="Luciferase-like_sf"/>
</dbReference>
<dbReference type="PANTHER" id="PTHR30137:SF16">
    <property type="entry name" value="BLL0895 PROTEIN"/>
    <property type="match status" value="1"/>
</dbReference>
<gene>
    <name evidence="6" type="ORF">H5411_35470</name>
</gene>
<keyword evidence="3" id="KW-0560">Oxidoreductase</keyword>
<organism evidence="6 7">
    <name type="scientific">Amycolatopsis echigonensis</name>
    <dbReference type="NCBI Taxonomy" id="2576905"/>
    <lineage>
        <taxon>Bacteria</taxon>
        <taxon>Bacillati</taxon>
        <taxon>Actinomycetota</taxon>
        <taxon>Actinomycetes</taxon>
        <taxon>Pseudonocardiales</taxon>
        <taxon>Pseudonocardiaceae</taxon>
        <taxon>Amycolatopsis</taxon>
    </lineage>
</organism>